<evidence type="ECO:0000313" key="2">
    <source>
        <dbReference type="EMBL" id="ATZ53826.1"/>
    </source>
</evidence>
<sequence>MTVRPGALLRFLPLIVISCVILYHSWNSVRPTQSIYSSAYIAHSQAGRYFEQVISVDKPADYDFPALKQQCEETEWQKNEVYLDCSGIFAGLTTIVSQVKVCLKMALESGHGIILPSIHSRDKDNLKELNRFNEKASMAYGEWFEEAHLLEQMKKACPQMRIIKPREIESGEVTVQHRWPIELSDKTAPGLALFKGYFWKGRGFKDFFDAQYTQLEQLFLLNPGNKLDHGAGIIAIEINPQFLIFRVTDDATGQDLKLWNDLGYLIRFKEPPRRVVDRLLTQIDRPFYGVHFRVESDQIWSSLDSQLQKDLDALDRAWQKYGSPSEEKPLVYLACGDQNQVLKFVEAGKARGWEVTHKWKLAEKDANTLKTINKLSFDFQGAIDMGVMLNSHFFLGITGSAFSSSVANARDSTGRYRGSSFSVSDDGGARTHLFNDGESNYYPCCL</sequence>
<feature type="transmembrane region" description="Helical" evidence="1">
    <location>
        <begin position="7"/>
        <end position="26"/>
    </location>
</feature>
<dbReference type="Gene3D" id="3.40.50.11350">
    <property type="match status" value="1"/>
</dbReference>
<dbReference type="RefSeq" id="XP_001551758.2">
    <property type="nucleotide sequence ID" value="XM_001551708.2"/>
</dbReference>
<reference evidence="2 3" key="2">
    <citation type="journal article" date="2012" name="Eukaryot. Cell">
        <title>Genome update of Botrytis cinerea strains B05.10 and T4.</title>
        <authorList>
            <person name="Staats M."/>
            <person name="van Kan J.A."/>
        </authorList>
    </citation>
    <scope>NUCLEOTIDE SEQUENCE [LARGE SCALE GENOMIC DNA]</scope>
    <source>
        <strain evidence="2 3">B05.10</strain>
    </source>
</reference>
<reference evidence="2 3" key="1">
    <citation type="journal article" date="2011" name="PLoS Genet.">
        <title>Genomic analysis of the necrotrophic fungal pathogens Sclerotinia sclerotiorum and Botrytis cinerea.</title>
        <authorList>
            <person name="Amselem J."/>
            <person name="Cuomo C.A."/>
            <person name="van Kan J.A."/>
            <person name="Viaud M."/>
            <person name="Benito E.P."/>
            <person name="Couloux A."/>
            <person name="Coutinho P.M."/>
            <person name="de Vries R.P."/>
            <person name="Dyer P.S."/>
            <person name="Fillinger S."/>
            <person name="Fournier E."/>
            <person name="Gout L."/>
            <person name="Hahn M."/>
            <person name="Kohn L."/>
            <person name="Lapalu N."/>
            <person name="Plummer K.M."/>
            <person name="Pradier J.M."/>
            <person name="Quevillon E."/>
            <person name="Sharon A."/>
            <person name="Simon A."/>
            <person name="ten Have A."/>
            <person name="Tudzynski B."/>
            <person name="Tudzynski P."/>
            <person name="Wincker P."/>
            <person name="Andrew M."/>
            <person name="Anthouard V."/>
            <person name="Beever R.E."/>
            <person name="Beffa R."/>
            <person name="Benoit I."/>
            <person name="Bouzid O."/>
            <person name="Brault B."/>
            <person name="Chen Z."/>
            <person name="Choquer M."/>
            <person name="Collemare J."/>
            <person name="Cotton P."/>
            <person name="Danchin E.G."/>
            <person name="Da Silva C."/>
            <person name="Gautier A."/>
            <person name="Giraud C."/>
            <person name="Giraud T."/>
            <person name="Gonzalez C."/>
            <person name="Grossetete S."/>
            <person name="Guldener U."/>
            <person name="Henrissat B."/>
            <person name="Howlett B.J."/>
            <person name="Kodira C."/>
            <person name="Kretschmer M."/>
            <person name="Lappartient A."/>
            <person name="Leroch M."/>
            <person name="Levis C."/>
            <person name="Mauceli E."/>
            <person name="Neuveglise C."/>
            <person name="Oeser B."/>
            <person name="Pearson M."/>
            <person name="Poulain J."/>
            <person name="Poussereau N."/>
            <person name="Quesneville H."/>
            <person name="Rascle C."/>
            <person name="Schumacher J."/>
            <person name="Segurens B."/>
            <person name="Sexton A."/>
            <person name="Silva E."/>
            <person name="Sirven C."/>
            <person name="Soanes D.M."/>
            <person name="Talbot N.J."/>
            <person name="Templeton M."/>
            <person name="Yandava C."/>
            <person name="Yarden O."/>
            <person name="Zeng Q."/>
            <person name="Rollins J.A."/>
            <person name="Lebrun M.H."/>
            <person name="Dickman M."/>
        </authorList>
    </citation>
    <scope>NUCLEOTIDE SEQUENCE [LARGE SCALE GENOMIC DNA]</scope>
    <source>
        <strain evidence="2 3">B05.10</strain>
    </source>
</reference>
<dbReference type="Proteomes" id="UP000001798">
    <property type="component" value="Chromosome 9"/>
</dbReference>
<protein>
    <recommendedName>
        <fullName evidence="4">Alternative oxidase protein</fullName>
    </recommendedName>
</protein>
<keyword evidence="1" id="KW-0812">Transmembrane</keyword>
<evidence type="ECO:0008006" key="4">
    <source>
        <dbReference type="Google" id="ProtNLM"/>
    </source>
</evidence>
<dbReference type="GeneID" id="5432295"/>
<keyword evidence="1" id="KW-1133">Transmembrane helix</keyword>
<evidence type="ECO:0000313" key="3">
    <source>
        <dbReference type="Proteomes" id="UP000001798"/>
    </source>
</evidence>
<accession>A0A384JTA3</accession>
<dbReference type="VEuPathDB" id="FungiDB:Bcin09g05970"/>
<proteinExistence type="predicted"/>
<reference evidence="2 3" key="3">
    <citation type="journal article" date="2017" name="Mol. Plant Pathol.">
        <title>A gapless genome sequence of the fungus Botrytis cinerea.</title>
        <authorList>
            <person name="Van Kan J.A."/>
            <person name="Stassen J.H."/>
            <person name="Mosbach A."/>
            <person name="Van Der Lee T.A."/>
            <person name="Faino L."/>
            <person name="Farmer A.D."/>
            <person name="Papasotiriou D.G."/>
            <person name="Zhou S."/>
            <person name="Seidl M.F."/>
            <person name="Cottam E."/>
            <person name="Edel D."/>
            <person name="Hahn M."/>
            <person name="Schwartz D.C."/>
            <person name="Dietrich R.A."/>
            <person name="Widdison S."/>
            <person name="Scalliet G."/>
        </authorList>
    </citation>
    <scope>NUCLEOTIDE SEQUENCE [LARGE SCALE GENOMIC DNA]</scope>
    <source>
        <strain evidence="2 3">B05.10</strain>
    </source>
</reference>
<organism evidence="2 3">
    <name type="scientific">Botryotinia fuckeliana (strain B05.10)</name>
    <name type="common">Noble rot fungus</name>
    <name type="synonym">Botrytis cinerea</name>
    <dbReference type="NCBI Taxonomy" id="332648"/>
    <lineage>
        <taxon>Eukaryota</taxon>
        <taxon>Fungi</taxon>
        <taxon>Dikarya</taxon>
        <taxon>Ascomycota</taxon>
        <taxon>Pezizomycotina</taxon>
        <taxon>Leotiomycetes</taxon>
        <taxon>Helotiales</taxon>
        <taxon>Sclerotiniaceae</taxon>
        <taxon>Botrytis</taxon>
    </lineage>
</organism>
<gene>
    <name evidence="2" type="ORF">BCIN_09g05970</name>
</gene>
<keyword evidence="3" id="KW-1185">Reference proteome</keyword>
<dbReference type="KEGG" id="bfu:BCIN_09g05970"/>
<dbReference type="AlphaFoldDB" id="A0A384JTA3"/>
<dbReference type="CDD" id="cd11296">
    <property type="entry name" value="O-FucT_like"/>
    <property type="match status" value="1"/>
</dbReference>
<name>A0A384JTA3_BOTFB</name>
<dbReference type="EMBL" id="CP009813">
    <property type="protein sequence ID" value="ATZ53826.1"/>
    <property type="molecule type" value="Genomic_DNA"/>
</dbReference>
<evidence type="ECO:0000256" key="1">
    <source>
        <dbReference type="SAM" id="Phobius"/>
    </source>
</evidence>
<keyword evidence="1" id="KW-0472">Membrane</keyword>
<dbReference type="OrthoDB" id="20368at2759"/>